<sequence length="145" mass="16889">MELHNIEKLIEKYFEATTTVAEEETLRTYFSGDDIAPHLEQHAPLFNYFSKAKEERFTKQVPLKPRKNYMKWVSVAAIAVFMVGLYFYQPTPAPVTLADEYTPEEIESAKEALALLAMNFNKGTEQLYYLEEFEKTTNKFLTKNN</sequence>
<keyword evidence="1" id="KW-0472">Membrane</keyword>
<evidence type="ECO:0000313" key="2">
    <source>
        <dbReference type="EMBL" id="SHK29808.1"/>
    </source>
</evidence>
<evidence type="ECO:0000313" key="3">
    <source>
        <dbReference type="Proteomes" id="UP000184314"/>
    </source>
</evidence>
<keyword evidence="3" id="KW-1185">Reference proteome</keyword>
<feature type="transmembrane region" description="Helical" evidence="1">
    <location>
        <begin position="69"/>
        <end position="88"/>
    </location>
</feature>
<protein>
    <submittedName>
        <fullName evidence="2">Uncharacterized protein</fullName>
    </submittedName>
</protein>
<keyword evidence="1" id="KW-1133">Transmembrane helix</keyword>
<accession>A0A1M6RBT2</accession>
<dbReference type="RefSeq" id="WP_073244876.1">
    <property type="nucleotide sequence ID" value="NZ_CANLFZ010000003.1"/>
</dbReference>
<dbReference type="EMBL" id="FQZX01000002">
    <property type="protein sequence ID" value="SHK29808.1"/>
    <property type="molecule type" value="Genomic_DNA"/>
</dbReference>
<dbReference type="OrthoDB" id="1098521at2"/>
<name>A0A1M6RBT2_9FLAO</name>
<organism evidence="2 3">
    <name type="scientific">Maribacter aquivivus</name>
    <dbReference type="NCBI Taxonomy" id="228958"/>
    <lineage>
        <taxon>Bacteria</taxon>
        <taxon>Pseudomonadati</taxon>
        <taxon>Bacteroidota</taxon>
        <taxon>Flavobacteriia</taxon>
        <taxon>Flavobacteriales</taxon>
        <taxon>Flavobacteriaceae</taxon>
        <taxon>Maribacter</taxon>
    </lineage>
</organism>
<keyword evidence="1" id="KW-0812">Transmembrane</keyword>
<proteinExistence type="predicted"/>
<gene>
    <name evidence="2" type="ORF">SAMN04488007_2662</name>
</gene>
<reference evidence="3" key="1">
    <citation type="submission" date="2016-11" db="EMBL/GenBank/DDBJ databases">
        <authorList>
            <person name="Varghese N."/>
            <person name="Submissions S."/>
        </authorList>
    </citation>
    <scope>NUCLEOTIDE SEQUENCE [LARGE SCALE GENOMIC DNA]</scope>
    <source>
        <strain evidence="3">DSM 16478</strain>
    </source>
</reference>
<dbReference type="STRING" id="228958.SAMN04488007_2662"/>
<dbReference type="AlphaFoldDB" id="A0A1M6RBT2"/>
<dbReference type="Proteomes" id="UP000184314">
    <property type="component" value="Unassembled WGS sequence"/>
</dbReference>
<evidence type="ECO:0000256" key="1">
    <source>
        <dbReference type="SAM" id="Phobius"/>
    </source>
</evidence>